<protein>
    <submittedName>
        <fullName evidence="3">Uncharacterized protein</fullName>
    </submittedName>
</protein>
<evidence type="ECO:0000256" key="1">
    <source>
        <dbReference type="SAM" id="MobiDB-lite"/>
    </source>
</evidence>
<feature type="compositionally biased region" description="Basic residues" evidence="1">
    <location>
        <begin position="1"/>
        <end position="22"/>
    </location>
</feature>
<feature type="region of interest" description="Disordered" evidence="1">
    <location>
        <begin position="1"/>
        <end position="24"/>
    </location>
</feature>
<comment type="caution">
    <text evidence="3">The sequence shown here is derived from an EMBL/GenBank/DDBJ whole genome shotgun (WGS) entry which is preliminary data.</text>
</comment>
<accession>A0A0F9SP00</accession>
<name>A0A0F9SP00_9ZZZZ</name>
<dbReference type="EMBL" id="LAZR01000568">
    <property type="protein sequence ID" value="KKN64117.1"/>
    <property type="molecule type" value="Genomic_DNA"/>
</dbReference>
<feature type="transmembrane region" description="Helical" evidence="2">
    <location>
        <begin position="28"/>
        <end position="59"/>
    </location>
</feature>
<sequence length="65" mass="7430">MANKKKTQKRKPTKRKPTKKKSNKDDKLLRNIGIGIALVAFIVFTGFLGIFVLIGFYLYNESLLD</sequence>
<reference evidence="3" key="1">
    <citation type="journal article" date="2015" name="Nature">
        <title>Complex archaea that bridge the gap between prokaryotes and eukaryotes.</title>
        <authorList>
            <person name="Spang A."/>
            <person name="Saw J.H."/>
            <person name="Jorgensen S.L."/>
            <person name="Zaremba-Niedzwiedzka K."/>
            <person name="Martijn J."/>
            <person name="Lind A.E."/>
            <person name="van Eijk R."/>
            <person name="Schleper C."/>
            <person name="Guy L."/>
            <person name="Ettema T.J."/>
        </authorList>
    </citation>
    <scope>NUCLEOTIDE SEQUENCE</scope>
</reference>
<organism evidence="3">
    <name type="scientific">marine sediment metagenome</name>
    <dbReference type="NCBI Taxonomy" id="412755"/>
    <lineage>
        <taxon>unclassified sequences</taxon>
        <taxon>metagenomes</taxon>
        <taxon>ecological metagenomes</taxon>
    </lineage>
</organism>
<gene>
    <name evidence="3" type="ORF">LCGC14_0495440</name>
</gene>
<keyword evidence="2" id="KW-0812">Transmembrane</keyword>
<proteinExistence type="predicted"/>
<keyword evidence="2" id="KW-1133">Transmembrane helix</keyword>
<evidence type="ECO:0000313" key="3">
    <source>
        <dbReference type="EMBL" id="KKN64117.1"/>
    </source>
</evidence>
<evidence type="ECO:0000256" key="2">
    <source>
        <dbReference type="SAM" id="Phobius"/>
    </source>
</evidence>
<dbReference type="AlphaFoldDB" id="A0A0F9SP00"/>
<keyword evidence="2" id="KW-0472">Membrane</keyword>